<feature type="region of interest" description="Disordered" evidence="1">
    <location>
        <begin position="1"/>
        <end position="27"/>
    </location>
</feature>
<protein>
    <submittedName>
        <fullName evidence="2">Relaxase domain-containing protein</fullName>
    </submittedName>
</protein>
<name>A0ABV5R4L5_9ACTN</name>
<dbReference type="Proteomes" id="UP001589710">
    <property type="component" value="Unassembled WGS sequence"/>
</dbReference>
<evidence type="ECO:0000313" key="2">
    <source>
        <dbReference type="EMBL" id="MFB9571899.1"/>
    </source>
</evidence>
<dbReference type="RefSeq" id="WP_386143628.1">
    <property type="nucleotide sequence ID" value="NZ_BAAAXD010000035.1"/>
</dbReference>
<sequence>MPRTGTTCVRSRSATAAGPGGKNLDQAQEEAGVPPGVWMGKALPAVGLIAGSRVTHRQMANLFGKGRYPASEQIIEDRLAAVRTPAKAERAARLGYRIQKWSGPIWCSARRAASRSSGPWPSTRSGRSSRPRTPA</sequence>
<dbReference type="EMBL" id="JBHMCG010000024">
    <property type="protein sequence ID" value="MFB9571899.1"/>
    <property type="molecule type" value="Genomic_DNA"/>
</dbReference>
<gene>
    <name evidence="2" type="ORF">ACFFTL_05985</name>
</gene>
<evidence type="ECO:0000313" key="3">
    <source>
        <dbReference type="Proteomes" id="UP001589710"/>
    </source>
</evidence>
<organism evidence="2 3">
    <name type="scientific">Streptomyces yanii</name>
    <dbReference type="NCBI Taxonomy" id="78510"/>
    <lineage>
        <taxon>Bacteria</taxon>
        <taxon>Bacillati</taxon>
        <taxon>Actinomycetota</taxon>
        <taxon>Actinomycetes</taxon>
        <taxon>Kitasatosporales</taxon>
        <taxon>Streptomycetaceae</taxon>
        <taxon>Streptomyces</taxon>
    </lineage>
</organism>
<evidence type="ECO:0000256" key="1">
    <source>
        <dbReference type="SAM" id="MobiDB-lite"/>
    </source>
</evidence>
<accession>A0ABV5R4L5</accession>
<proteinExistence type="predicted"/>
<feature type="region of interest" description="Disordered" evidence="1">
    <location>
        <begin position="110"/>
        <end position="135"/>
    </location>
</feature>
<reference evidence="2 3" key="1">
    <citation type="submission" date="2024-09" db="EMBL/GenBank/DDBJ databases">
        <authorList>
            <person name="Sun Q."/>
            <person name="Mori K."/>
        </authorList>
    </citation>
    <scope>NUCLEOTIDE SEQUENCE [LARGE SCALE GENOMIC DNA]</scope>
    <source>
        <strain evidence="2 3">JCM 3331</strain>
    </source>
</reference>
<keyword evidence="3" id="KW-1185">Reference proteome</keyword>
<comment type="caution">
    <text evidence="2">The sequence shown here is derived from an EMBL/GenBank/DDBJ whole genome shotgun (WGS) entry which is preliminary data.</text>
</comment>
<feature type="compositionally biased region" description="Polar residues" evidence="1">
    <location>
        <begin position="1"/>
        <end position="14"/>
    </location>
</feature>